<name>A0A0R3TSQ6_RODNA</name>
<organism evidence="3">
    <name type="scientific">Rodentolepis nana</name>
    <name type="common">Dwarf tapeworm</name>
    <name type="synonym">Hymenolepis nana</name>
    <dbReference type="NCBI Taxonomy" id="102285"/>
    <lineage>
        <taxon>Eukaryota</taxon>
        <taxon>Metazoa</taxon>
        <taxon>Spiralia</taxon>
        <taxon>Lophotrochozoa</taxon>
        <taxon>Platyhelminthes</taxon>
        <taxon>Cestoda</taxon>
        <taxon>Eucestoda</taxon>
        <taxon>Cyclophyllidea</taxon>
        <taxon>Hymenolepididae</taxon>
        <taxon>Rodentolepis</taxon>
    </lineage>
</organism>
<evidence type="ECO:0000313" key="2">
    <source>
        <dbReference type="Proteomes" id="UP000278807"/>
    </source>
</evidence>
<dbReference type="STRING" id="102285.A0A0R3TSQ6"/>
<reference evidence="3" key="1">
    <citation type="submission" date="2017-02" db="UniProtKB">
        <authorList>
            <consortium name="WormBaseParasite"/>
        </authorList>
    </citation>
    <scope>IDENTIFICATION</scope>
</reference>
<dbReference type="AlphaFoldDB" id="A0A0R3TSQ6"/>
<protein>
    <submittedName>
        <fullName evidence="3">TRPM SLOG domain-containing protein</fullName>
    </submittedName>
</protein>
<reference evidence="1 2" key="2">
    <citation type="submission" date="2018-11" db="EMBL/GenBank/DDBJ databases">
        <authorList>
            <consortium name="Pathogen Informatics"/>
        </authorList>
    </citation>
    <scope>NUCLEOTIDE SEQUENCE [LARGE SCALE GENOMIC DNA]</scope>
</reference>
<dbReference type="WBParaSite" id="HNAJ_0001069701-mRNA-1">
    <property type="protein sequence ID" value="HNAJ_0001069701-mRNA-1"/>
    <property type="gene ID" value="HNAJ_0001069701"/>
</dbReference>
<evidence type="ECO:0000313" key="3">
    <source>
        <dbReference type="WBParaSite" id="HNAJ_0001069701-mRNA-1"/>
    </source>
</evidence>
<dbReference type="EMBL" id="UZAE01013170">
    <property type="protein sequence ID" value="VDO08541.1"/>
    <property type="molecule type" value="Genomic_DNA"/>
</dbReference>
<dbReference type="Gene3D" id="3.40.50.1910">
    <property type="match status" value="1"/>
</dbReference>
<dbReference type="Proteomes" id="UP000278807">
    <property type="component" value="Unassembled WGS sequence"/>
</dbReference>
<proteinExistence type="predicted"/>
<dbReference type="SUPFAM" id="SSF56815">
    <property type="entry name" value="Sec1/munc18-like (SM) proteins"/>
    <property type="match status" value="1"/>
</dbReference>
<accession>A0A0R3TSQ6</accession>
<keyword evidence="2" id="KW-1185">Reference proteome</keyword>
<evidence type="ECO:0000313" key="1">
    <source>
        <dbReference type="EMBL" id="VDO08541.1"/>
    </source>
</evidence>
<dbReference type="InterPro" id="IPR036045">
    <property type="entry name" value="Sec1-like_sf"/>
</dbReference>
<gene>
    <name evidence="1" type="ORF">HNAJ_LOCUS10692</name>
</gene>
<sequence>MNGEFLLCQNDGKRSSTRTANIKLNKFILLNKNSEFAFLFEIGNDLVANLLFSCFRNLPRAKQPFYDVYVFVVGGGTYTEYHNLLQWSRAGASSIGGSGSGIGGSVTQGSSSSLNALGLSFPSSGSGSDLTSSGSSGIPGVGSTRRITYGGTEILTPKIFLEQLTQLGKET</sequence>
<dbReference type="InterPro" id="IPR027482">
    <property type="entry name" value="Sec1-like_dom2"/>
</dbReference>